<evidence type="ECO:0000313" key="10">
    <source>
        <dbReference type="WBParaSite" id="MBELARI_LOCUS13791.1"/>
    </source>
</evidence>
<dbReference type="GO" id="GO:0110051">
    <property type="term" value="P:metabolite repair"/>
    <property type="evidence" value="ECO:0007669"/>
    <property type="project" value="TreeGrafter"/>
</dbReference>
<name>A0AAF3EJ23_9BILA</name>
<comment type="cofactor">
    <cofactor evidence="7">
        <name>Mg(2+)</name>
        <dbReference type="ChEBI" id="CHEBI:18420"/>
    </cofactor>
</comment>
<evidence type="ECO:0000256" key="6">
    <source>
        <dbReference type="ARBA" id="ARBA00047472"/>
    </source>
</evidence>
<dbReference type="EC" id="4.2.1.93" evidence="7"/>
<comment type="catalytic activity">
    <reaction evidence="6 7">
        <text>(6S)-NADPHX + ATP = ADP + phosphate + NADPH + H(+)</text>
        <dbReference type="Rhea" id="RHEA:32231"/>
        <dbReference type="ChEBI" id="CHEBI:15378"/>
        <dbReference type="ChEBI" id="CHEBI:30616"/>
        <dbReference type="ChEBI" id="CHEBI:43474"/>
        <dbReference type="ChEBI" id="CHEBI:57783"/>
        <dbReference type="ChEBI" id="CHEBI:64076"/>
        <dbReference type="ChEBI" id="CHEBI:456216"/>
        <dbReference type="EC" id="4.2.1.93"/>
    </reaction>
</comment>
<dbReference type="InterPro" id="IPR029056">
    <property type="entry name" value="Ribokinase-like"/>
</dbReference>
<keyword evidence="9" id="KW-1185">Reference proteome</keyword>
<feature type="binding site" evidence="7">
    <location>
        <position position="222"/>
    </location>
    <ligand>
        <name>(6S)-NADPHX</name>
        <dbReference type="ChEBI" id="CHEBI:64076"/>
    </ligand>
</feature>
<feature type="binding site" evidence="7">
    <location>
        <position position="97"/>
    </location>
    <ligand>
        <name>(6S)-NADPHX</name>
        <dbReference type="ChEBI" id="CHEBI:64076"/>
    </ligand>
</feature>
<dbReference type="SUPFAM" id="SSF53613">
    <property type="entry name" value="Ribokinase-like"/>
    <property type="match status" value="1"/>
</dbReference>
<keyword evidence="5 7" id="KW-0456">Lyase</keyword>
<dbReference type="NCBIfam" id="TIGR00196">
    <property type="entry name" value="yjeF_cterm"/>
    <property type="match status" value="1"/>
</dbReference>
<keyword evidence="4 7" id="KW-0520">NAD</keyword>
<feature type="domain" description="YjeF C-terminal" evidence="8">
    <location>
        <begin position="1"/>
        <end position="284"/>
    </location>
</feature>
<proteinExistence type="inferred from homology"/>
<keyword evidence="3" id="KW-0521">NADP</keyword>
<reference evidence="10" key="1">
    <citation type="submission" date="2024-02" db="UniProtKB">
        <authorList>
            <consortium name="WormBaseParasite"/>
        </authorList>
    </citation>
    <scope>IDENTIFICATION</scope>
</reference>
<comment type="function">
    <text evidence="7">Catalyzes the dehydration of the S-form of NAD(P)HX at the expense of ATP, which is converted to ADP. Together with NAD(P)HX epimerase, which catalyzes the epimerization of the S- and R-forms, the enzyme allows the repair of both epimers of NAD(P)HX, a damaged form of NAD(P)H that is a result of enzymatic or heat-dependent hydration.</text>
</comment>
<dbReference type="PANTHER" id="PTHR12592">
    <property type="entry name" value="ATP-DEPENDENT (S)-NAD(P)H-HYDRATE DEHYDRATASE FAMILY MEMBER"/>
    <property type="match status" value="1"/>
</dbReference>
<dbReference type="Gene3D" id="3.40.1190.20">
    <property type="match status" value="1"/>
</dbReference>
<keyword evidence="7" id="KW-0597">Phosphoprotein</keyword>
<evidence type="ECO:0000256" key="1">
    <source>
        <dbReference type="ARBA" id="ARBA00022741"/>
    </source>
</evidence>
<comment type="similarity">
    <text evidence="7">Belongs to the NnrD/CARKD family.</text>
</comment>
<feature type="binding site" evidence="7">
    <location>
        <begin position="212"/>
        <end position="221"/>
    </location>
    <ligand>
        <name>ATP</name>
        <dbReference type="ChEBI" id="CHEBI:30616"/>
    </ligand>
</feature>
<evidence type="ECO:0000256" key="5">
    <source>
        <dbReference type="ARBA" id="ARBA00023239"/>
    </source>
</evidence>
<evidence type="ECO:0000256" key="4">
    <source>
        <dbReference type="ARBA" id="ARBA00023027"/>
    </source>
</evidence>
<dbReference type="WBParaSite" id="MBELARI_LOCUS13791.1">
    <property type="protein sequence ID" value="MBELARI_LOCUS13791.1"/>
    <property type="gene ID" value="MBELARI_LOCUS13791"/>
</dbReference>
<dbReference type="PROSITE" id="PS51383">
    <property type="entry name" value="YJEF_C_3"/>
    <property type="match status" value="1"/>
</dbReference>
<protein>
    <recommendedName>
        <fullName evidence="7">ATP-dependent (S)-NAD(P)H-hydrate dehydratase</fullName>
        <ecNumber evidence="7">4.2.1.93</ecNumber>
    </recommendedName>
    <alternativeName>
        <fullName evidence="7">ATP-dependent NAD(P)HX dehydratase</fullName>
    </alternativeName>
</protein>
<dbReference type="GO" id="GO:0047453">
    <property type="term" value="F:ATP-dependent NAD(P)H-hydrate dehydratase activity"/>
    <property type="evidence" value="ECO:0007669"/>
    <property type="project" value="UniProtKB-UniRule"/>
</dbReference>
<comment type="caution">
    <text evidence="7">Lacks conserved residue(s) required for the propagation of feature annotation.</text>
</comment>
<feature type="binding site" evidence="7">
    <location>
        <begin position="150"/>
        <end position="156"/>
    </location>
    <ligand>
        <name>(6S)-NADPHX</name>
        <dbReference type="ChEBI" id="CHEBI:64076"/>
    </ligand>
</feature>
<dbReference type="Proteomes" id="UP000887575">
    <property type="component" value="Unassembled WGS sequence"/>
</dbReference>
<keyword evidence="1 7" id="KW-0547">Nucleotide-binding</keyword>
<keyword evidence="2 7" id="KW-0067">ATP-binding</keyword>
<dbReference type="Pfam" id="PF01256">
    <property type="entry name" value="Carb_kinase"/>
    <property type="match status" value="1"/>
</dbReference>
<dbReference type="HAMAP" id="MF_01965">
    <property type="entry name" value="NADHX_dehydratase"/>
    <property type="match status" value="1"/>
</dbReference>
<dbReference type="CDD" id="cd01171">
    <property type="entry name" value="YXKO-related"/>
    <property type="match status" value="1"/>
</dbReference>
<organism evidence="9 10">
    <name type="scientific">Mesorhabditis belari</name>
    <dbReference type="NCBI Taxonomy" id="2138241"/>
    <lineage>
        <taxon>Eukaryota</taxon>
        <taxon>Metazoa</taxon>
        <taxon>Ecdysozoa</taxon>
        <taxon>Nematoda</taxon>
        <taxon>Chromadorea</taxon>
        <taxon>Rhabditida</taxon>
        <taxon>Rhabditina</taxon>
        <taxon>Rhabditomorpha</taxon>
        <taxon>Rhabditoidea</taxon>
        <taxon>Rhabditidae</taxon>
        <taxon>Mesorhabditinae</taxon>
        <taxon>Mesorhabditis</taxon>
    </lineage>
</organism>
<evidence type="ECO:0000256" key="3">
    <source>
        <dbReference type="ARBA" id="ARBA00022857"/>
    </source>
</evidence>
<dbReference type="PANTHER" id="PTHR12592:SF0">
    <property type="entry name" value="ATP-DEPENDENT (S)-NAD(P)H-HYDRATE DEHYDRATASE"/>
    <property type="match status" value="1"/>
</dbReference>
<dbReference type="GO" id="GO:0005524">
    <property type="term" value="F:ATP binding"/>
    <property type="evidence" value="ECO:0007669"/>
    <property type="project" value="UniProtKB-KW"/>
</dbReference>
<dbReference type="InterPro" id="IPR000631">
    <property type="entry name" value="CARKD"/>
</dbReference>
<dbReference type="AlphaFoldDB" id="A0AAF3EJ23"/>
<sequence length="292" mass="32069">MESLKNLLPVLTAKMHKGSCGRIGVIGGSFEYTGAPYFSAITSLKLGADLAHVFCHDHAATAIKSYSPSLIVHPGWNPNDEFFTSLKRIDSIVMGPGLGRSEEAGKLSEAVFRYVAECDKPAVYDGDAIYWACTMGNNFPKAKSAVFTPNKVEFERLCDTFLDKEDCSNVKDQPLDTVKKLSIKLGVSILMKGEKDYYRTVDDHSGEIDEKAGLRRCGGQGDILAGALGTTLHWAKLVNVSIAEACVASSFLVRYLSNKAFEKIGRSVEAPDMISEIPDTLRNIERVYFRHD</sequence>
<evidence type="ECO:0000259" key="8">
    <source>
        <dbReference type="PROSITE" id="PS51383"/>
    </source>
</evidence>
<dbReference type="GO" id="GO:0046496">
    <property type="term" value="P:nicotinamide nucleotide metabolic process"/>
    <property type="evidence" value="ECO:0007669"/>
    <property type="project" value="UniProtKB-UniRule"/>
</dbReference>
<accession>A0AAF3EJ23</accession>
<evidence type="ECO:0000256" key="2">
    <source>
        <dbReference type="ARBA" id="ARBA00022840"/>
    </source>
</evidence>
<comment type="catalytic activity">
    <reaction evidence="7">
        <text>(6S)-NADHX + ATP = ADP + phosphate + NADH + H(+)</text>
        <dbReference type="Rhea" id="RHEA:19017"/>
        <dbReference type="ChEBI" id="CHEBI:15378"/>
        <dbReference type="ChEBI" id="CHEBI:30616"/>
        <dbReference type="ChEBI" id="CHEBI:43474"/>
        <dbReference type="ChEBI" id="CHEBI:57945"/>
        <dbReference type="ChEBI" id="CHEBI:64074"/>
        <dbReference type="ChEBI" id="CHEBI:456216"/>
        <dbReference type="EC" id="4.2.1.93"/>
    </reaction>
</comment>
<evidence type="ECO:0000313" key="9">
    <source>
        <dbReference type="Proteomes" id="UP000887575"/>
    </source>
</evidence>
<evidence type="ECO:0000256" key="7">
    <source>
        <dbReference type="HAMAP-Rule" id="MF_03157"/>
    </source>
</evidence>